<evidence type="ECO:0000313" key="1">
    <source>
        <dbReference type="EMBL" id="KDR15427.1"/>
    </source>
</evidence>
<dbReference type="Proteomes" id="UP000027135">
    <property type="component" value="Unassembled WGS sequence"/>
</dbReference>
<sequence length="118" mass="13477">MRHRQTSTRTYDATTQKPVIFRLTAAKTSNHTSPPLTLNFPQMYSKLCTNALRPSSTHRPTLSISKRLTFSSTYVYQKDEWALPGNLYPPPILFFPLINSGSHFEVLPDTRLHPEQSS</sequence>
<dbReference type="InParanoid" id="A0A067QYJ4"/>
<protein>
    <submittedName>
        <fullName evidence="1">Uncharacterized protein</fullName>
    </submittedName>
</protein>
<reference evidence="1 2" key="1">
    <citation type="journal article" date="2014" name="Nat. Commun.">
        <title>Molecular traces of alternative social organization in a termite genome.</title>
        <authorList>
            <person name="Terrapon N."/>
            <person name="Li C."/>
            <person name="Robertson H.M."/>
            <person name="Ji L."/>
            <person name="Meng X."/>
            <person name="Booth W."/>
            <person name="Chen Z."/>
            <person name="Childers C.P."/>
            <person name="Glastad K.M."/>
            <person name="Gokhale K."/>
            <person name="Gowin J."/>
            <person name="Gronenberg W."/>
            <person name="Hermansen R.A."/>
            <person name="Hu H."/>
            <person name="Hunt B.G."/>
            <person name="Huylmans A.K."/>
            <person name="Khalil S.M."/>
            <person name="Mitchell R.D."/>
            <person name="Munoz-Torres M.C."/>
            <person name="Mustard J.A."/>
            <person name="Pan H."/>
            <person name="Reese J.T."/>
            <person name="Scharf M.E."/>
            <person name="Sun F."/>
            <person name="Vogel H."/>
            <person name="Xiao J."/>
            <person name="Yang W."/>
            <person name="Yang Z."/>
            <person name="Yang Z."/>
            <person name="Zhou J."/>
            <person name="Zhu J."/>
            <person name="Brent C.S."/>
            <person name="Elsik C.G."/>
            <person name="Goodisman M.A."/>
            <person name="Liberles D.A."/>
            <person name="Roe R.M."/>
            <person name="Vargo E.L."/>
            <person name="Vilcinskas A."/>
            <person name="Wang J."/>
            <person name="Bornberg-Bauer E."/>
            <person name="Korb J."/>
            <person name="Zhang G."/>
            <person name="Liebig J."/>
        </authorList>
    </citation>
    <scope>NUCLEOTIDE SEQUENCE [LARGE SCALE GENOMIC DNA]</scope>
    <source>
        <tissue evidence="1">Whole organism</tissue>
    </source>
</reference>
<accession>A0A067QYJ4</accession>
<proteinExistence type="predicted"/>
<evidence type="ECO:0000313" key="2">
    <source>
        <dbReference type="Proteomes" id="UP000027135"/>
    </source>
</evidence>
<dbReference type="EMBL" id="KK852824">
    <property type="protein sequence ID" value="KDR15427.1"/>
    <property type="molecule type" value="Genomic_DNA"/>
</dbReference>
<keyword evidence="2" id="KW-1185">Reference proteome</keyword>
<organism evidence="1 2">
    <name type="scientific">Zootermopsis nevadensis</name>
    <name type="common">Dampwood termite</name>
    <dbReference type="NCBI Taxonomy" id="136037"/>
    <lineage>
        <taxon>Eukaryota</taxon>
        <taxon>Metazoa</taxon>
        <taxon>Ecdysozoa</taxon>
        <taxon>Arthropoda</taxon>
        <taxon>Hexapoda</taxon>
        <taxon>Insecta</taxon>
        <taxon>Pterygota</taxon>
        <taxon>Neoptera</taxon>
        <taxon>Polyneoptera</taxon>
        <taxon>Dictyoptera</taxon>
        <taxon>Blattodea</taxon>
        <taxon>Blattoidea</taxon>
        <taxon>Termitoidae</taxon>
        <taxon>Termopsidae</taxon>
        <taxon>Zootermopsis</taxon>
    </lineage>
</organism>
<name>A0A067QYJ4_ZOONE</name>
<dbReference type="AlphaFoldDB" id="A0A067QYJ4"/>
<gene>
    <name evidence="1" type="ORF">L798_09131</name>
</gene>